<evidence type="ECO:0000313" key="1">
    <source>
        <dbReference type="EMBL" id="SDJ35541.1"/>
    </source>
</evidence>
<dbReference type="Proteomes" id="UP000199202">
    <property type="component" value="Unassembled WGS sequence"/>
</dbReference>
<dbReference type="EMBL" id="FNDJ01000010">
    <property type="protein sequence ID" value="SDJ35541.1"/>
    <property type="molecule type" value="Genomic_DNA"/>
</dbReference>
<organism evidence="1 2">
    <name type="scientific">Nonomuraea jiangxiensis</name>
    <dbReference type="NCBI Taxonomy" id="633440"/>
    <lineage>
        <taxon>Bacteria</taxon>
        <taxon>Bacillati</taxon>
        <taxon>Actinomycetota</taxon>
        <taxon>Actinomycetes</taxon>
        <taxon>Streptosporangiales</taxon>
        <taxon>Streptosporangiaceae</taxon>
        <taxon>Nonomuraea</taxon>
    </lineage>
</organism>
<evidence type="ECO:0000313" key="2">
    <source>
        <dbReference type="Proteomes" id="UP000199202"/>
    </source>
</evidence>
<sequence length="91" mass="10660">MTGCGSIRLDPEPVVGGHYTFWNPTYDRNVRRWLGKPRPEKVSPPDNLSAKQKLAWDGRAEADRRPWYVEHRCGKTAAQIVEEWQRREKRA</sequence>
<dbReference type="AlphaFoldDB" id="A0A1G8T2A8"/>
<dbReference type="OrthoDB" id="3542994at2"/>
<dbReference type="RefSeq" id="WP_090934207.1">
    <property type="nucleotide sequence ID" value="NZ_FNDJ01000010.1"/>
</dbReference>
<accession>A0A1G8T2A8</accession>
<gene>
    <name evidence="1" type="ORF">SAMN05421869_11045</name>
</gene>
<protein>
    <submittedName>
        <fullName evidence="1">Uncharacterized protein</fullName>
    </submittedName>
</protein>
<reference evidence="1 2" key="1">
    <citation type="submission" date="2016-10" db="EMBL/GenBank/DDBJ databases">
        <authorList>
            <person name="de Groot N.N."/>
        </authorList>
    </citation>
    <scope>NUCLEOTIDE SEQUENCE [LARGE SCALE GENOMIC DNA]</scope>
    <source>
        <strain evidence="1 2">CGMCC 4.6533</strain>
    </source>
</reference>
<proteinExistence type="predicted"/>
<keyword evidence="2" id="KW-1185">Reference proteome</keyword>
<name>A0A1G8T2A8_9ACTN</name>